<keyword evidence="4" id="KW-1185">Reference proteome</keyword>
<evidence type="ECO:0000256" key="2">
    <source>
        <dbReference type="SAM" id="Phobius"/>
    </source>
</evidence>
<feature type="transmembrane region" description="Helical" evidence="2">
    <location>
        <begin position="6"/>
        <end position="25"/>
    </location>
</feature>
<evidence type="ECO:0000313" key="3">
    <source>
        <dbReference type="EMBL" id="AGB41425.1"/>
    </source>
</evidence>
<name>L0KA67_HALHC</name>
<dbReference type="HOGENOM" id="CLU_1487091_0_0_9"/>
<sequence length="181" mass="20729">MKRINLSFSIILIVFSLICGINIKIEAEEKIDLNKYFDSTIENKSIYDSSKENEKEPKQQDQNVSEKEETSFNNSNTGFKWFAGVTQNTFDTTMTLHGLKWTKHKEELQRGVGFYGGVKYKFTDRVGINGGIEYIASEKDDLKVSLFAPYGEVTLGFFDDGLSTLFRPLFSRTLNTYIQQV</sequence>
<keyword evidence="2" id="KW-0472">Membrane</keyword>
<dbReference type="Proteomes" id="UP000010880">
    <property type="component" value="Chromosome"/>
</dbReference>
<dbReference type="KEGG" id="hhl:Halha_1483"/>
<accession>L0KA67</accession>
<keyword evidence="2" id="KW-0812">Transmembrane</keyword>
<keyword evidence="2" id="KW-1133">Transmembrane helix</keyword>
<evidence type="ECO:0000256" key="1">
    <source>
        <dbReference type="SAM" id="MobiDB-lite"/>
    </source>
</evidence>
<feature type="region of interest" description="Disordered" evidence="1">
    <location>
        <begin position="48"/>
        <end position="72"/>
    </location>
</feature>
<evidence type="ECO:0000313" key="4">
    <source>
        <dbReference type="Proteomes" id="UP000010880"/>
    </source>
</evidence>
<dbReference type="RefSeq" id="WP_015327146.1">
    <property type="nucleotide sequence ID" value="NC_019978.1"/>
</dbReference>
<dbReference type="OrthoDB" id="6308600at2"/>
<dbReference type="EMBL" id="CP003359">
    <property type="protein sequence ID" value="AGB41425.1"/>
    <property type="molecule type" value="Genomic_DNA"/>
</dbReference>
<proteinExistence type="predicted"/>
<gene>
    <name evidence="3" type="ordered locus">Halha_1483</name>
</gene>
<reference evidence="4" key="1">
    <citation type="submission" date="2012-02" db="EMBL/GenBank/DDBJ databases">
        <title>The complete genome of Halobacteroides halobius DSM 5150.</title>
        <authorList>
            <person name="Lucas S."/>
            <person name="Copeland A."/>
            <person name="Lapidus A."/>
            <person name="Glavina del Rio T."/>
            <person name="Dalin E."/>
            <person name="Tice H."/>
            <person name="Bruce D."/>
            <person name="Goodwin L."/>
            <person name="Pitluck S."/>
            <person name="Peters L."/>
            <person name="Mikhailova N."/>
            <person name="Gu W."/>
            <person name="Kyrpides N."/>
            <person name="Mavromatis K."/>
            <person name="Ivanova N."/>
            <person name="Brettin T."/>
            <person name="Detter J.C."/>
            <person name="Han C."/>
            <person name="Larimer F."/>
            <person name="Land M."/>
            <person name="Hauser L."/>
            <person name="Markowitz V."/>
            <person name="Cheng J.-F."/>
            <person name="Hugenholtz P."/>
            <person name="Woyke T."/>
            <person name="Wu D."/>
            <person name="Tindall B."/>
            <person name="Pomrenke H."/>
            <person name="Brambilla E."/>
            <person name="Klenk H.-P."/>
            <person name="Eisen J.A."/>
        </authorList>
    </citation>
    <scope>NUCLEOTIDE SEQUENCE [LARGE SCALE GENOMIC DNA]</scope>
    <source>
        <strain evidence="4">ATCC 35273 / DSM 5150 / MD-1</strain>
    </source>
</reference>
<organism evidence="3 4">
    <name type="scientific">Halobacteroides halobius (strain ATCC 35273 / DSM 5150 / MD-1)</name>
    <dbReference type="NCBI Taxonomy" id="748449"/>
    <lineage>
        <taxon>Bacteria</taxon>
        <taxon>Bacillati</taxon>
        <taxon>Bacillota</taxon>
        <taxon>Clostridia</taxon>
        <taxon>Halanaerobiales</taxon>
        <taxon>Halobacteroidaceae</taxon>
        <taxon>Halobacteroides</taxon>
    </lineage>
</organism>
<dbReference type="STRING" id="748449.Halha_1483"/>
<dbReference type="AlphaFoldDB" id="L0KA67"/>
<protein>
    <submittedName>
        <fullName evidence="3">Uncharacterized protein</fullName>
    </submittedName>
</protein>
<feature type="compositionally biased region" description="Basic and acidic residues" evidence="1">
    <location>
        <begin position="49"/>
        <end position="70"/>
    </location>
</feature>